<protein>
    <submittedName>
        <fullName evidence="3">Uncharacterized protein</fullName>
    </submittedName>
</protein>
<proteinExistence type="predicted"/>
<dbReference type="EMBL" id="JAQNDN010000001">
    <property type="protein sequence ID" value="MDC0667096.1"/>
    <property type="molecule type" value="Genomic_DNA"/>
</dbReference>
<gene>
    <name evidence="3" type="ORF">POL58_05075</name>
</gene>
<dbReference type="Proteomes" id="UP001217838">
    <property type="component" value="Unassembled WGS sequence"/>
</dbReference>
<feature type="compositionally biased region" description="Low complexity" evidence="1">
    <location>
        <begin position="68"/>
        <end position="91"/>
    </location>
</feature>
<comment type="caution">
    <text evidence="3">The sequence shown here is derived from an EMBL/GenBank/DDBJ whole genome shotgun (WGS) entry which is preliminary data.</text>
</comment>
<feature type="compositionally biased region" description="Low complexity" evidence="1">
    <location>
        <begin position="28"/>
        <end position="56"/>
    </location>
</feature>
<evidence type="ECO:0000313" key="4">
    <source>
        <dbReference type="Proteomes" id="UP001217838"/>
    </source>
</evidence>
<evidence type="ECO:0000256" key="2">
    <source>
        <dbReference type="SAM" id="SignalP"/>
    </source>
</evidence>
<dbReference type="RefSeq" id="WP_271994974.1">
    <property type="nucleotide sequence ID" value="NZ_JAQNDN010000001.1"/>
</dbReference>
<sequence>MQKLPFAFLFALLAACSGSPGETTANDPTASTGTAGTTAASETGSTPPTTTSTDTAVETQSSGGDTISGTVGTTADSTTGTSGSETTGGESCQTHDDCRRGEVCTQQCTDDCDQSMFPNPCCERFCTAFFPLSCEAAAGTCESPCPQGKYAPANPEVWACDNRETCCLVEVPFCEEHSDRFSCESKGECEWVLADCRIVNCNTPDMGMCMNM</sequence>
<name>A0ABT5AZ40_9BACT</name>
<accession>A0ABT5AZ40</accession>
<feature type="chain" id="PRO_5045643237" evidence="2">
    <location>
        <begin position="26"/>
        <end position="212"/>
    </location>
</feature>
<evidence type="ECO:0000256" key="1">
    <source>
        <dbReference type="SAM" id="MobiDB-lite"/>
    </source>
</evidence>
<feature type="signal peptide" evidence="2">
    <location>
        <begin position="1"/>
        <end position="25"/>
    </location>
</feature>
<keyword evidence="2" id="KW-0732">Signal</keyword>
<keyword evidence="4" id="KW-1185">Reference proteome</keyword>
<organism evidence="3 4">
    <name type="scientific">Nannocystis radixulma</name>
    <dbReference type="NCBI Taxonomy" id="2995305"/>
    <lineage>
        <taxon>Bacteria</taxon>
        <taxon>Pseudomonadati</taxon>
        <taxon>Myxococcota</taxon>
        <taxon>Polyangia</taxon>
        <taxon>Nannocystales</taxon>
        <taxon>Nannocystaceae</taxon>
        <taxon>Nannocystis</taxon>
    </lineage>
</organism>
<evidence type="ECO:0000313" key="3">
    <source>
        <dbReference type="EMBL" id="MDC0667096.1"/>
    </source>
</evidence>
<feature type="compositionally biased region" description="Polar residues" evidence="1">
    <location>
        <begin position="57"/>
        <end position="67"/>
    </location>
</feature>
<reference evidence="3 4" key="1">
    <citation type="submission" date="2022-11" db="EMBL/GenBank/DDBJ databases">
        <title>Minimal conservation of predation-associated metabolite biosynthetic gene clusters underscores biosynthetic potential of Myxococcota including descriptions for ten novel species: Archangium lansinium sp. nov., Myxococcus landrumus sp. nov., Nannocystis bai.</title>
        <authorList>
            <person name="Ahearne A."/>
            <person name="Stevens C."/>
            <person name="Dowd S."/>
        </authorList>
    </citation>
    <scope>NUCLEOTIDE SEQUENCE [LARGE SCALE GENOMIC DNA]</scope>
    <source>
        <strain evidence="3 4">NCELM</strain>
    </source>
</reference>
<feature type="region of interest" description="Disordered" evidence="1">
    <location>
        <begin position="20"/>
        <end position="96"/>
    </location>
</feature>
<dbReference type="PROSITE" id="PS51257">
    <property type="entry name" value="PROKAR_LIPOPROTEIN"/>
    <property type="match status" value="1"/>
</dbReference>